<accession>A0A1J4K2A3</accession>
<evidence type="ECO:0000313" key="2">
    <source>
        <dbReference type="Proteomes" id="UP000179807"/>
    </source>
</evidence>
<dbReference type="Proteomes" id="UP000179807">
    <property type="component" value="Unassembled WGS sequence"/>
</dbReference>
<dbReference type="AlphaFoldDB" id="A0A1J4K2A3"/>
<dbReference type="EMBL" id="MLAK01000820">
    <property type="protein sequence ID" value="OHT03621.1"/>
    <property type="molecule type" value="Genomic_DNA"/>
</dbReference>
<proteinExistence type="predicted"/>
<dbReference type="RefSeq" id="XP_068356757.1">
    <property type="nucleotide sequence ID" value="XM_068506471.1"/>
</dbReference>
<organism evidence="1 2">
    <name type="scientific">Tritrichomonas foetus</name>
    <dbReference type="NCBI Taxonomy" id="1144522"/>
    <lineage>
        <taxon>Eukaryota</taxon>
        <taxon>Metamonada</taxon>
        <taxon>Parabasalia</taxon>
        <taxon>Tritrichomonadida</taxon>
        <taxon>Tritrichomonadidae</taxon>
        <taxon>Tritrichomonas</taxon>
    </lineage>
</organism>
<protein>
    <submittedName>
        <fullName evidence="1">Uncharacterized protein</fullName>
    </submittedName>
</protein>
<reference evidence="1" key="1">
    <citation type="submission" date="2016-10" db="EMBL/GenBank/DDBJ databases">
        <authorList>
            <person name="Benchimol M."/>
            <person name="Almeida L.G."/>
            <person name="Vasconcelos A.T."/>
            <person name="Perreira-Neves A."/>
            <person name="Rosa I.A."/>
            <person name="Tasca T."/>
            <person name="Bogo M.R."/>
            <person name="de Souza W."/>
        </authorList>
    </citation>
    <scope>NUCLEOTIDE SEQUENCE [LARGE SCALE GENOMIC DNA]</scope>
    <source>
        <strain evidence="1">K</strain>
    </source>
</reference>
<name>A0A1J4K2A3_9EUKA</name>
<evidence type="ECO:0000313" key="1">
    <source>
        <dbReference type="EMBL" id="OHT03621.1"/>
    </source>
</evidence>
<comment type="caution">
    <text evidence="1">The sequence shown here is derived from an EMBL/GenBank/DDBJ whole genome shotgun (WGS) entry which is preliminary data.</text>
</comment>
<dbReference type="GeneID" id="94841175"/>
<dbReference type="OrthoDB" id="10384755at2759"/>
<dbReference type="VEuPathDB" id="TrichDB:TRFO_28938"/>
<gene>
    <name evidence="1" type="ORF">TRFO_28938</name>
</gene>
<sequence length="55" mass="6057">MSGAVPVTKENCPKCGYEMTKPFEWRCPNCVVYDDNVKLPVDPQALLGQADAAKK</sequence>
<keyword evidence="2" id="KW-1185">Reference proteome</keyword>